<dbReference type="PANTHER" id="PTHR37542">
    <property type="entry name" value="HELO DOMAIN-CONTAINING PROTEIN-RELATED"/>
    <property type="match status" value="1"/>
</dbReference>
<dbReference type="RefSeq" id="XP_040697638.1">
    <property type="nucleotide sequence ID" value="XM_040840771.1"/>
</dbReference>
<dbReference type="AlphaFoldDB" id="A0A1L9T308"/>
<dbReference type="PANTHER" id="PTHR37542:SF1">
    <property type="entry name" value="PRION-INHIBITION AND PROPAGATION HELO DOMAIN-CONTAINING PROTEIN"/>
    <property type="match status" value="1"/>
</dbReference>
<dbReference type="Proteomes" id="UP000184356">
    <property type="component" value="Unassembled WGS sequence"/>
</dbReference>
<feature type="compositionally biased region" description="Polar residues" evidence="1">
    <location>
        <begin position="110"/>
        <end position="119"/>
    </location>
</feature>
<evidence type="ECO:0000313" key="3">
    <source>
        <dbReference type="Proteomes" id="UP000184356"/>
    </source>
</evidence>
<evidence type="ECO:0008006" key="4">
    <source>
        <dbReference type="Google" id="ProtNLM"/>
    </source>
</evidence>
<reference evidence="3" key="1">
    <citation type="journal article" date="2017" name="Genome Biol.">
        <title>Comparative genomics reveals high biological diversity and specific adaptations in the industrially and medically important fungal genus Aspergillus.</title>
        <authorList>
            <person name="de Vries R.P."/>
            <person name="Riley R."/>
            <person name="Wiebenga A."/>
            <person name="Aguilar-Osorio G."/>
            <person name="Amillis S."/>
            <person name="Uchima C.A."/>
            <person name="Anderluh G."/>
            <person name="Asadollahi M."/>
            <person name="Askin M."/>
            <person name="Barry K."/>
            <person name="Battaglia E."/>
            <person name="Bayram O."/>
            <person name="Benocci T."/>
            <person name="Braus-Stromeyer S.A."/>
            <person name="Caldana C."/>
            <person name="Canovas D."/>
            <person name="Cerqueira G.C."/>
            <person name="Chen F."/>
            <person name="Chen W."/>
            <person name="Choi C."/>
            <person name="Clum A."/>
            <person name="Dos Santos R.A."/>
            <person name="Damasio A.R."/>
            <person name="Diallinas G."/>
            <person name="Emri T."/>
            <person name="Fekete E."/>
            <person name="Flipphi M."/>
            <person name="Freyberg S."/>
            <person name="Gallo A."/>
            <person name="Gournas C."/>
            <person name="Habgood R."/>
            <person name="Hainaut M."/>
            <person name="Harispe M.L."/>
            <person name="Henrissat B."/>
            <person name="Hilden K.S."/>
            <person name="Hope R."/>
            <person name="Hossain A."/>
            <person name="Karabika E."/>
            <person name="Karaffa L."/>
            <person name="Karanyi Z."/>
            <person name="Krasevec N."/>
            <person name="Kuo A."/>
            <person name="Kusch H."/>
            <person name="LaButti K."/>
            <person name="Lagendijk E.L."/>
            <person name="Lapidus A."/>
            <person name="Levasseur A."/>
            <person name="Lindquist E."/>
            <person name="Lipzen A."/>
            <person name="Logrieco A.F."/>
            <person name="MacCabe A."/>
            <person name="Maekelae M.R."/>
            <person name="Malavazi I."/>
            <person name="Melin P."/>
            <person name="Meyer V."/>
            <person name="Mielnichuk N."/>
            <person name="Miskei M."/>
            <person name="Molnar A.P."/>
            <person name="Mule G."/>
            <person name="Ngan C.Y."/>
            <person name="Orejas M."/>
            <person name="Orosz E."/>
            <person name="Ouedraogo J.P."/>
            <person name="Overkamp K.M."/>
            <person name="Park H.-S."/>
            <person name="Perrone G."/>
            <person name="Piumi F."/>
            <person name="Punt P.J."/>
            <person name="Ram A.F."/>
            <person name="Ramon A."/>
            <person name="Rauscher S."/>
            <person name="Record E."/>
            <person name="Riano-Pachon D.M."/>
            <person name="Robert V."/>
            <person name="Roehrig J."/>
            <person name="Ruller R."/>
            <person name="Salamov A."/>
            <person name="Salih N.S."/>
            <person name="Samson R.A."/>
            <person name="Sandor E."/>
            <person name="Sanguinetti M."/>
            <person name="Schuetze T."/>
            <person name="Sepcic K."/>
            <person name="Shelest E."/>
            <person name="Sherlock G."/>
            <person name="Sophianopoulou V."/>
            <person name="Squina F.M."/>
            <person name="Sun H."/>
            <person name="Susca A."/>
            <person name="Todd R.B."/>
            <person name="Tsang A."/>
            <person name="Unkles S.E."/>
            <person name="van de Wiele N."/>
            <person name="van Rossen-Uffink D."/>
            <person name="Oliveira J.V."/>
            <person name="Vesth T.C."/>
            <person name="Visser J."/>
            <person name="Yu J.-H."/>
            <person name="Zhou M."/>
            <person name="Andersen M.R."/>
            <person name="Archer D.B."/>
            <person name="Baker S.E."/>
            <person name="Benoit I."/>
            <person name="Brakhage A.A."/>
            <person name="Braus G.H."/>
            <person name="Fischer R."/>
            <person name="Frisvad J.C."/>
            <person name="Goldman G.H."/>
            <person name="Houbraken J."/>
            <person name="Oakley B."/>
            <person name="Pocsi I."/>
            <person name="Scazzocchio C."/>
            <person name="Seiboth B."/>
            <person name="vanKuyk P.A."/>
            <person name="Wortman J."/>
            <person name="Dyer P.S."/>
            <person name="Grigoriev I.V."/>
        </authorList>
    </citation>
    <scope>NUCLEOTIDE SEQUENCE [LARGE SCALE GENOMIC DNA]</scope>
    <source>
        <strain evidence="3">CBS 593.65</strain>
    </source>
</reference>
<feature type="region of interest" description="Disordered" evidence="1">
    <location>
        <begin position="109"/>
        <end position="147"/>
    </location>
</feature>
<sequence length="366" mass="41715">MDPLFAAGLTVAVVDALIRYGERTAEPIPIRCQRDSNALYNLVVDENFQSKLLKDLSFSVSWVYGGKTLFEQFDPDIQEQIEHLAREIESILRKCVELLERRYCVPDGPSNGTTRQRLQQRSDKPFVTDSPAPALVSPGREPGRNNPEVIQRPEFQLGISPDHLRHLQTDEPSRRLGFDKDATIRLAQQCTGEGAGEHTTLELPSSRDSHLKEIAPEGNQGFFSVLIRDSHVYVQENHRHNAQVLANGSGTEQTFRILPCVGWRELPDKNYIAFVFDLPSPLWSPTSLQRILFEPNRDIYRHPERQGQPTTPFKKIHDIYSLGVVLLEIGLWEPAIKLQRNLFAPQSSMRRDVSNRELESDTRRSC</sequence>
<name>A0A1L9T308_9EURO</name>
<gene>
    <name evidence="2" type="ORF">ASPSYDRAFT_136656</name>
</gene>
<dbReference type="OrthoDB" id="1911848at2759"/>
<dbReference type="STRING" id="1036612.A0A1L9T308"/>
<dbReference type="GeneID" id="63756844"/>
<dbReference type="EMBL" id="KV878596">
    <property type="protein sequence ID" value="OJJ53832.1"/>
    <property type="molecule type" value="Genomic_DNA"/>
</dbReference>
<evidence type="ECO:0000256" key="1">
    <source>
        <dbReference type="SAM" id="MobiDB-lite"/>
    </source>
</evidence>
<organism evidence="2 3">
    <name type="scientific">Aspergillus sydowii CBS 593.65</name>
    <dbReference type="NCBI Taxonomy" id="1036612"/>
    <lineage>
        <taxon>Eukaryota</taxon>
        <taxon>Fungi</taxon>
        <taxon>Dikarya</taxon>
        <taxon>Ascomycota</taxon>
        <taxon>Pezizomycotina</taxon>
        <taxon>Eurotiomycetes</taxon>
        <taxon>Eurotiomycetidae</taxon>
        <taxon>Eurotiales</taxon>
        <taxon>Aspergillaceae</taxon>
        <taxon>Aspergillus</taxon>
        <taxon>Aspergillus subgen. Nidulantes</taxon>
    </lineage>
</organism>
<protein>
    <recommendedName>
        <fullName evidence="4">Protein kinase domain-containing protein</fullName>
    </recommendedName>
</protein>
<evidence type="ECO:0000313" key="2">
    <source>
        <dbReference type="EMBL" id="OJJ53832.1"/>
    </source>
</evidence>
<accession>A0A1L9T308</accession>
<keyword evidence="3" id="KW-1185">Reference proteome</keyword>
<dbReference type="VEuPathDB" id="FungiDB:ASPSYDRAFT_136656"/>
<proteinExistence type="predicted"/>